<dbReference type="EnsemblFungi" id="FOXG_16399T0">
    <property type="protein sequence ID" value="FOXG_16399P0"/>
    <property type="gene ID" value="FOXG_16399"/>
</dbReference>
<accession>A0A0C4BL53</accession>
<dbReference type="EnsemblFungi" id="FOXG_17274T0">
    <property type="protein sequence ID" value="FOXG_17274P0"/>
    <property type="gene ID" value="FOXG_17274"/>
</dbReference>
<evidence type="ECO:0000313" key="2">
    <source>
        <dbReference type="Proteomes" id="UP000002489"/>
    </source>
</evidence>
<name>A0A0C4BL53_FUSOF</name>
<reference evidence="1" key="2">
    <citation type="submission" date="2025-05" db="UniProtKB">
        <authorList>
            <consortium name="EnsemblFungi"/>
        </authorList>
    </citation>
    <scope>IDENTIFICATION</scope>
    <source>
        <strain evidence="1">4287 / CBS 123668 / FGSC 9935 / NRRL 34936</strain>
    </source>
</reference>
<sequence length="168" mass="18896">MIGIVEDLLDLDSVILVNFRKYGGNSITTRGLVRWIELLDELNHARVFEGGVWLARLKDGQGCGSIELIFRVSIHYGQSRSDSRLAINMACSLLETKTLFGKVILLTLNVLGHGFRTVFAPNAKLTEFTPSWRNWGCCKVFMNTMGFRATAFVTHGDSLMSIAFQHRR</sequence>
<reference evidence="2" key="1">
    <citation type="journal article" date="2012" name="Mol. Plant Microbe Interact.">
        <title>A highly conserved effector in Fusarium oxysporum is required for full virulence on Arabidopsis.</title>
        <authorList>
            <person name="Thatcher L.F."/>
            <person name="Gardiner D.M."/>
            <person name="Kazan K."/>
            <person name="Manners J."/>
        </authorList>
    </citation>
    <scope>NUCLEOTIDE SEQUENCE [LARGE SCALE GENOMIC DNA]</scope>
    <source>
        <strain evidence="2">Fo5176</strain>
    </source>
</reference>
<evidence type="ECO:0000313" key="1">
    <source>
        <dbReference type="EnsemblFungi" id="FOXG_17271P0"/>
    </source>
</evidence>
<dbReference type="AlphaFoldDB" id="A0A0C4BL53"/>
<dbReference type="EnsemblFungi" id="FOXG_12442T0">
    <property type="protein sequence ID" value="FOXG_12442P0"/>
    <property type="gene ID" value="FOXG_12442"/>
</dbReference>
<proteinExistence type="predicted"/>
<dbReference type="Proteomes" id="UP000002489">
    <property type="component" value="Unassembled WGS sequence"/>
</dbReference>
<dbReference type="EnsemblFungi" id="FOXG_14228T0">
    <property type="protein sequence ID" value="FOXG_14228P0"/>
    <property type="gene ID" value="FOXG_14228"/>
</dbReference>
<organism evidence="1 2">
    <name type="scientific">Fusarium oxysporum (strain Fo5176)</name>
    <name type="common">Fusarium vascular wilt</name>
    <dbReference type="NCBI Taxonomy" id="660025"/>
    <lineage>
        <taxon>Eukaryota</taxon>
        <taxon>Fungi</taxon>
        <taxon>Dikarya</taxon>
        <taxon>Ascomycota</taxon>
        <taxon>Pezizomycotina</taxon>
        <taxon>Sordariomycetes</taxon>
        <taxon>Hypocreomycetidae</taxon>
        <taxon>Hypocreales</taxon>
        <taxon>Nectriaceae</taxon>
        <taxon>Fusarium</taxon>
        <taxon>Fusarium oxysporum species complex</taxon>
    </lineage>
</organism>
<dbReference type="EnsemblFungi" id="FOXG_17271T0">
    <property type="protein sequence ID" value="FOXG_17271P0"/>
    <property type="gene ID" value="FOXG_17271"/>
</dbReference>
<protein>
    <submittedName>
        <fullName evidence="1">Uncharacterized protein</fullName>
    </submittedName>
</protein>
<dbReference type="EnsemblFungi" id="FOXG_16411T0">
    <property type="protein sequence ID" value="FOXG_16411P0"/>
    <property type="gene ID" value="FOXG_16411"/>
</dbReference>